<sequence length="126" mass="13963">MPRLGGPIAVRAKMKSRALLNKQRKELHDILLKRGIDPAVTRCTSDAKKWNSDEVDTLEAGLCHFLFNPGYDGTYSIHLKPGPDGGLAMDAVWGFFRGDSIATNTLAFGPRFKALAKKNRTYDVRS</sequence>
<name>A0ABS8NQB2_9XANT</name>
<dbReference type="Proteomes" id="UP001430396">
    <property type="component" value="Unassembled WGS sequence"/>
</dbReference>
<proteinExistence type="predicted"/>
<keyword evidence="2" id="KW-1185">Reference proteome</keyword>
<gene>
    <name evidence="1" type="ORF">JWH11_02140</name>
</gene>
<evidence type="ECO:0000313" key="2">
    <source>
        <dbReference type="Proteomes" id="UP001430396"/>
    </source>
</evidence>
<dbReference type="RefSeq" id="WP_230434224.1">
    <property type="nucleotide sequence ID" value="NZ_JAFFQI010000171.1"/>
</dbReference>
<accession>A0ABS8NQB2</accession>
<evidence type="ECO:0000313" key="1">
    <source>
        <dbReference type="EMBL" id="MCD0265258.1"/>
    </source>
</evidence>
<dbReference type="EMBL" id="JAFFQI010000171">
    <property type="protein sequence ID" value="MCD0265258.1"/>
    <property type="molecule type" value="Genomic_DNA"/>
</dbReference>
<organism evidence="1 2">
    <name type="scientific">Xanthomonas melonis</name>
    <dbReference type="NCBI Taxonomy" id="56456"/>
    <lineage>
        <taxon>Bacteria</taxon>
        <taxon>Pseudomonadati</taxon>
        <taxon>Pseudomonadota</taxon>
        <taxon>Gammaproteobacteria</taxon>
        <taxon>Lysobacterales</taxon>
        <taxon>Lysobacteraceae</taxon>
        <taxon>Xanthomonas</taxon>
    </lineage>
</organism>
<reference evidence="1" key="1">
    <citation type="submission" date="2021-02" db="EMBL/GenBank/DDBJ databases">
        <title>Copper resistance gene diversity in local Xanthomonas species at agrochemical polluted sites in Trinidad, Trinidad and Tobago.</title>
        <authorList>
            <person name="Ramnarine S.D.B.J."/>
            <person name="Ramsubhag A."/>
            <person name="Jayaraman J."/>
        </authorList>
    </citation>
    <scope>NUCLEOTIDE SEQUENCE</scope>
    <source>
        <strain evidence="1">CaNP6A</strain>
    </source>
</reference>
<comment type="caution">
    <text evidence="1">The sequence shown here is derived from an EMBL/GenBank/DDBJ whole genome shotgun (WGS) entry which is preliminary data.</text>
</comment>
<protein>
    <submittedName>
        <fullName evidence="1">Uncharacterized protein</fullName>
    </submittedName>
</protein>